<evidence type="ECO:0000313" key="1">
    <source>
        <dbReference type="EMBL" id="RXN19181.1"/>
    </source>
</evidence>
<proteinExistence type="predicted"/>
<reference evidence="1 2" key="1">
    <citation type="submission" date="2018-03" db="EMBL/GenBank/DDBJ databases">
        <title>Draft genome sequence of Rohu Carp (Labeo rohita).</title>
        <authorList>
            <person name="Das P."/>
            <person name="Kushwaha B."/>
            <person name="Joshi C.G."/>
            <person name="Kumar D."/>
            <person name="Nagpure N.S."/>
            <person name="Sahoo L."/>
            <person name="Das S.P."/>
            <person name="Bit A."/>
            <person name="Patnaik S."/>
            <person name="Meher P.K."/>
            <person name="Jayasankar P."/>
            <person name="Koringa P.G."/>
            <person name="Patel N.V."/>
            <person name="Hinsu A.T."/>
            <person name="Kumar R."/>
            <person name="Pandey M."/>
            <person name="Agarwal S."/>
            <person name="Srivastava S."/>
            <person name="Singh M."/>
            <person name="Iquebal M.A."/>
            <person name="Jaiswal S."/>
            <person name="Angadi U.B."/>
            <person name="Kumar N."/>
            <person name="Raza M."/>
            <person name="Shah T.M."/>
            <person name="Rai A."/>
            <person name="Jena J.K."/>
        </authorList>
    </citation>
    <scope>NUCLEOTIDE SEQUENCE [LARGE SCALE GENOMIC DNA]</scope>
    <source>
        <strain evidence="1">DASCIFA01</strain>
        <tissue evidence="1">Testis</tissue>
    </source>
</reference>
<protein>
    <submittedName>
        <fullName evidence="1">Uncharacterized protein</fullName>
    </submittedName>
</protein>
<dbReference type="EMBL" id="QBIY01012683">
    <property type="protein sequence ID" value="RXN19181.1"/>
    <property type="molecule type" value="Genomic_DNA"/>
</dbReference>
<dbReference type="AlphaFoldDB" id="A0A498MDU3"/>
<gene>
    <name evidence="1" type="ORF">ROHU_025894</name>
</gene>
<organism evidence="1 2">
    <name type="scientific">Labeo rohita</name>
    <name type="common">Indian major carp</name>
    <name type="synonym">Cyprinus rohita</name>
    <dbReference type="NCBI Taxonomy" id="84645"/>
    <lineage>
        <taxon>Eukaryota</taxon>
        <taxon>Metazoa</taxon>
        <taxon>Chordata</taxon>
        <taxon>Craniata</taxon>
        <taxon>Vertebrata</taxon>
        <taxon>Euteleostomi</taxon>
        <taxon>Actinopterygii</taxon>
        <taxon>Neopterygii</taxon>
        <taxon>Teleostei</taxon>
        <taxon>Ostariophysi</taxon>
        <taxon>Cypriniformes</taxon>
        <taxon>Cyprinidae</taxon>
        <taxon>Labeoninae</taxon>
        <taxon>Labeonini</taxon>
        <taxon>Labeo</taxon>
    </lineage>
</organism>
<evidence type="ECO:0000313" key="2">
    <source>
        <dbReference type="Proteomes" id="UP000290572"/>
    </source>
</evidence>
<dbReference type="Proteomes" id="UP000290572">
    <property type="component" value="Unassembled WGS sequence"/>
</dbReference>
<keyword evidence="2" id="KW-1185">Reference proteome</keyword>
<comment type="caution">
    <text evidence="1">The sequence shown here is derived from an EMBL/GenBank/DDBJ whole genome shotgun (WGS) entry which is preliminary data.</text>
</comment>
<name>A0A498MDU3_LABRO</name>
<accession>A0A498MDU3</accession>
<sequence length="210" mass="23480">MRQAAAESVGRPRLTEGLLRRIDGQGPSLWEWWFAQAASLFSARRITRCAHARGKERESCPDYRLLPFFQDLNHEALRSQKQPFSACFANPAAADFANISTKAVHGYVAMPPLEETLTAHLEFSSILQLVPPVARANKHTAQAVDLNCSSTYYTLSLYDEHFLRHSALSSLQSSRKSQRPDRAFGCLPTIEASATQMPVAFCNQEMSLHL</sequence>